<keyword evidence="2" id="KW-1185">Reference proteome</keyword>
<evidence type="ECO:0000313" key="1">
    <source>
        <dbReference type="EMBL" id="KAJ9098070.1"/>
    </source>
</evidence>
<reference evidence="1" key="1">
    <citation type="submission" date="2023-04" db="EMBL/GenBank/DDBJ databases">
        <title>Draft Genome sequencing of Naganishia species isolated from polar environments using Oxford Nanopore Technology.</title>
        <authorList>
            <person name="Leo P."/>
            <person name="Venkateswaran K."/>
        </authorList>
    </citation>
    <scope>NUCLEOTIDE SEQUENCE</scope>
    <source>
        <strain evidence="1">MNA-CCFEE 5261</strain>
    </source>
</reference>
<name>A0ACC2VGN1_9TREE</name>
<evidence type="ECO:0000313" key="2">
    <source>
        <dbReference type="Proteomes" id="UP001241377"/>
    </source>
</evidence>
<gene>
    <name evidence="1" type="ORF">QFC19_006505</name>
</gene>
<proteinExistence type="predicted"/>
<protein>
    <submittedName>
        <fullName evidence="1">Uncharacterized protein</fullName>
    </submittedName>
</protein>
<sequence>MTQSVQPANGPGLVPSSNIKRSPSGQRPTLDLRPSAQNHMTMENYNNFGAHPEYLDQHGNHLAQPQSAPLPQIKMEAQQKYEPFAQAGSIEPPFRGYCENTHDALILFEAAKRGIIPRVTRRLTDREKAAMIKSGAVFVFDEHESNIKRWTDGMSWSPSRIFGNYLTYREIIDKADGMVSPNAITAMETSGSPSTASSRPFPRNPLPGSSRNRPHLSAASVSGLELPNSGNRPRSSSDSQPQPFDATRGKKGQQGAKNFWRPDGLVKRTISVLVNGYHQHLVSYYNPSDIHEDRLYRPRDIPLLAKLEIGDEYLRSDSFRLPIQTMYTADGKLRYAGEPTSVPGQPNNQNPDTFAAHPQQPLPPPASAPIQRHTMYAYPQQAYTFATVPKEAVLDPNSHSRPSTGTSHGSVITPMSPVTSGNYYDNYLEQEQQKPMTHTAPVVFHVPLPAATQQRPHTTQFGGGASMSRQMSEGSGGDRLAGRMRSHSRYQPYSSPDQANFPQTAMQLVLPGHPVRPGMMRRTPSYQSDQYSYIPMTPVSETVRNSPMSNVVVLNSAGAGSVEVPITQEVQYSSAGTTVSQGSPHEAPRVQYVTVDSNGTAAYNQMNNQQVQISNSTSGGSMSSAGLQPNRSYSHSYNSNEAPTGIASSLPNSGWHNMDLASMPSQYMGIPNVKMEYVESGTEPGDGMIPSFSRPSGGIMPAYQPSMMQLAHANGENTHAGSSADGQWIMPPGQSDSRPQQVMMSSPTYQAQPMLSMGPPQVVLSNWQPTMQPVYQERHEPQQDLYNHVPSMAQ</sequence>
<comment type="caution">
    <text evidence="1">The sequence shown here is derived from an EMBL/GenBank/DDBJ whole genome shotgun (WGS) entry which is preliminary data.</text>
</comment>
<accession>A0ACC2VGN1</accession>
<dbReference type="EMBL" id="JASBWR010000079">
    <property type="protein sequence ID" value="KAJ9098070.1"/>
    <property type="molecule type" value="Genomic_DNA"/>
</dbReference>
<organism evidence="1 2">
    <name type="scientific">Naganishia cerealis</name>
    <dbReference type="NCBI Taxonomy" id="610337"/>
    <lineage>
        <taxon>Eukaryota</taxon>
        <taxon>Fungi</taxon>
        <taxon>Dikarya</taxon>
        <taxon>Basidiomycota</taxon>
        <taxon>Agaricomycotina</taxon>
        <taxon>Tremellomycetes</taxon>
        <taxon>Filobasidiales</taxon>
        <taxon>Filobasidiaceae</taxon>
        <taxon>Naganishia</taxon>
    </lineage>
</organism>
<dbReference type="Proteomes" id="UP001241377">
    <property type="component" value="Unassembled WGS sequence"/>
</dbReference>